<evidence type="ECO:0000256" key="1">
    <source>
        <dbReference type="ARBA" id="ARBA00022516"/>
    </source>
</evidence>
<comment type="similarity">
    <text evidence="5">Belongs to the AccD/PCCB family.</text>
</comment>
<dbReference type="InterPro" id="IPR000438">
    <property type="entry name" value="Acetyl_CoA_COase_Trfase_b_su"/>
</dbReference>
<dbReference type="PRINTS" id="PR01070">
    <property type="entry name" value="ACCCTRFRASEB"/>
</dbReference>
<keyword evidence="5" id="KW-0862">Zinc</keyword>
<protein>
    <recommendedName>
        <fullName evidence="5">Acetyl-coenzyme A carboxylase carboxyl transferase subunit beta</fullName>
        <shortName evidence="5">ACCase subunit beta</shortName>
        <shortName evidence="5">Acetyl-CoA carboxylase carboxyltransferase subunit beta</shortName>
        <ecNumber evidence="5">2.1.3.15</ecNumber>
    </recommendedName>
</protein>
<dbReference type="PANTHER" id="PTHR42995:SF5">
    <property type="entry name" value="ACETYL-COENZYME A CARBOXYLASE CARBOXYL TRANSFERASE SUBUNIT BETA, CHLOROPLASTIC"/>
    <property type="match status" value="1"/>
</dbReference>
<keyword evidence="5" id="KW-0276">Fatty acid metabolism</keyword>
<comment type="cofactor">
    <cofactor evidence="5">
        <name>Zn(2+)</name>
        <dbReference type="ChEBI" id="CHEBI:29105"/>
    </cofactor>
    <text evidence="5">Binds 1 zinc ion per subunit.</text>
</comment>
<dbReference type="NCBIfam" id="TIGR00515">
    <property type="entry name" value="accD"/>
    <property type="match status" value="1"/>
</dbReference>
<dbReference type="InterPro" id="IPR011762">
    <property type="entry name" value="COA_CT_N"/>
</dbReference>
<feature type="binding site" evidence="5">
    <location>
        <position position="21"/>
    </location>
    <ligand>
        <name>Zn(2+)</name>
        <dbReference type="ChEBI" id="CHEBI:29105"/>
    </ligand>
</feature>
<comment type="catalytic activity">
    <reaction evidence="5">
        <text>N(6)-carboxybiotinyl-L-lysyl-[protein] + acetyl-CoA = N(6)-biotinyl-L-lysyl-[protein] + malonyl-CoA</text>
        <dbReference type="Rhea" id="RHEA:54728"/>
        <dbReference type="Rhea" id="RHEA-COMP:10505"/>
        <dbReference type="Rhea" id="RHEA-COMP:10506"/>
        <dbReference type="ChEBI" id="CHEBI:57288"/>
        <dbReference type="ChEBI" id="CHEBI:57384"/>
        <dbReference type="ChEBI" id="CHEBI:83144"/>
        <dbReference type="ChEBI" id="CHEBI:83145"/>
        <dbReference type="EC" id="2.1.3.15"/>
    </reaction>
</comment>
<comment type="subcellular location">
    <subcellularLocation>
        <location evidence="5">Cytoplasm</location>
    </subcellularLocation>
</comment>
<dbReference type="GO" id="GO:0016743">
    <property type="term" value="F:carboxyl- or carbamoyltransferase activity"/>
    <property type="evidence" value="ECO:0007669"/>
    <property type="project" value="UniProtKB-UniRule"/>
</dbReference>
<keyword evidence="7" id="KW-0436">Ligase</keyword>
<feature type="binding site" evidence="5">
    <location>
        <position position="18"/>
    </location>
    <ligand>
        <name>Zn(2+)</name>
        <dbReference type="ChEBI" id="CHEBI:29105"/>
    </ligand>
</feature>
<proteinExistence type="inferred from homology"/>
<dbReference type="PANTHER" id="PTHR42995">
    <property type="entry name" value="ACETYL-COENZYME A CARBOXYLASE CARBOXYL TRANSFERASE SUBUNIT BETA, CHLOROPLASTIC"/>
    <property type="match status" value="1"/>
</dbReference>
<keyword evidence="8" id="KW-1185">Reference proteome</keyword>
<feature type="binding site" evidence="5">
    <location>
        <position position="40"/>
    </location>
    <ligand>
        <name>Zn(2+)</name>
        <dbReference type="ChEBI" id="CHEBI:29105"/>
    </ligand>
</feature>
<organism evidence="7 8">
    <name type="scientific">Paenibacillus roseus</name>
    <dbReference type="NCBI Taxonomy" id="2798579"/>
    <lineage>
        <taxon>Bacteria</taxon>
        <taxon>Bacillati</taxon>
        <taxon>Bacillota</taxon>
        <taxon>Bacilli</taxon>
        <taxon>Bacillales</taxon>
        <taxon>Paenibacillaceae</taxon>
        <taxon>Paenibacillus</taxon>
    </lineage>
</organism>
<evidence type="ECO:0000313" key="7">
    <source>
        <dbReference type="EMBL" id="MBJ6361816.1"/>
    </source>
</evidence>
<evidence type="ECO:0000313" key="8">
    <source>
        <dbReference type="Proteomes" id="UP000640274"/>
    </source>
</evidence>
<dbReference type="Gene3D" id="3.90.226.10">
    <property type="entry name" value="2-enoyl-CoA Hydratase, Chain A, domain 1"/>
    <property type="match status" value="1"/>
</dbReference>
<keyword evidence="3 5" id="KW-0863">Zinc-finger</keyword>
<keyword evidence="5" id="KW-0963">Cytoplasm</keyword>
<keyword evidence="5" id="KW-0067">ATP-binding</keyword>
<dbReference type="AlphaFoldDB" id="A0A934IYZ0"/>
<keyword evidence="4 5" id="KW-0443">Lipid metabolism</keyword>
<reference evidence="7" key="1">
    <citation type="submission" date="2020-12" db="EMBL/GenBank/DDBJ databases">
        <authorList>
            <person name="Huq M.A."/>
        </authorList>
    </citation>
    <scope>NUCLEOTIDE SEQUENCE</scope>
    <source>
        <strain evidence="7">MAHUQ-46</strain>
    </source>
</reference>
<feature type="zinc finger region" description="C4-type" evidence="5">
    <location>
        <begin position="18"/>
        <end position="40"/>
    </location>
</feature>
<dbReference type="RefSeq" id="WP_199019369.1">
    <property type="nucleotide sequence ID" value="NZ_JAELUP010000054.1"/>
</dbReference>
<dbReference type="InterPro" id="IPR034733">
    <property type="entry name" value="AcCoA_carboxyl_beta"/>
</dbReference>
<dbReference type="EMBL" id="JAELUP010000054">
    <property type="protein sequence ID" value="MBJ6361816.1"/>
    <property type="molecule type" value="Genomic_DNA"/>
</dbReference>
<keyword evidence="5" id="KW-0547">Nucleotide-binding</keyword>
<evidence type="ECO:0000256" key="3">
    <source>
        <dbReference type="ARBA" id="ARBA00022771"/>
    </source>
</evidence>
<keyword evidence="2 5" id="KW-0808">Transferase</keyword>
<evidence type="ECO:0000259" key="6">
    <source>
        <dbReference type="PROSITE" id="PS50980"/>
    </source>
</evidence>
<dbReference type="GO" id="GO:0008270">
    <property type="term" value="F:zinc ion binding"/>
    <property type="evidence" value="ECO:0007669"/>
    <property type="project" value="UniProtKB-UniRule"/>
</dbReference>
<accession>A0A934IYZ0</accession>
<gene>
    <name evidence="5 7" type="primary">accD</name>
    <name evidence="7" type="ORF">JFN88_11120</name>
</gene>
<dbReference type="GO" id="GO:0003989">
    <property type="term" value="F:acetyl-CoA carboxylase activity"/>
    <property type="evidence" value="ECO:0007669"/>
    <property type="project" value="InterPro"/>
</dbReference>
<comment type="subunit">
    <text evidence="5">Acetyl-CoA carboxylase is a heterohexamer composed of biotin carboxyl carrier protein (AccB), biotin carboxylase (AccC) and two subunits each of ACCase subunit alpha (AccA) and ACCase subunit beta (AccD).</text>
</comment>
<evidence type="ECO:0000256" key="4">
    <source>
        <dbReference type="ARBA" id="ARBA00023098"/>
    </source>
</evidence>
<keyword evidence="1 5" id="KW-0444">Lipid biosynthesis</keyword>
<sequence length="344" mass="38437">MSYITSKPGERFALWKLCERCTDMSPKKVIKANLGVCPKCQLHVQLTSDERIEFFMDPGTWHPLNELITPQNPLDFFDSIPFEARIEDHQFLSGLDDAVQTGIGFINGMPVALGIMDFNFLGGSMGSVVGEKITRLIEHATREGLCLVIFCASGGARMQEGSLSLMQMAKISGALYVFQNVAKLLYIAICTSPTTGGVTASFAMLGDVIFAEPEATIAFAGRRVVSETLNEEFPANFQTSEYSFEYGQLDAVVSRLDLKEAICDMIYFFNQTIYKTPYISDLLDDLIYPYQSFDPFSPEADLYGVENFPFIISATDYKGNCVFDEDMYDLDLNEPVYSNNKKLQ</sequence>
<comment type="pathway">
    <text evidence="5">Lipid metabolism; malonyl-CoA biosynthesis; malonyl-CoA from acetyl-CoA: step 1/1.</text>
</comment>
<dbReference type="GO" id="GO:2001295">
    <property type="term" value="P:malonyl-CoA biosynthetic process"/>
    <property type="evidence" value="ECO:0007669"/>
    <property type="project" value="UniProtKB-UniRule"/>
</dbReference>
<evidence type="ECO:0000256" key="5">
    <source>
        <dbReference type="HAMAP-Rule" id="MF_01395"/>
    </source>
</evidence>
<keyword evidence="5" id="KW-0479">Metal-binding</keyword>
<feature type="binding site" evidence="5">
    <location>
        <position position="37"/>
    </location>
    <ligand>
        <name>Zn(2+)</name>
        <dbReference type="ChEBI" id="CHEBI:29105"/>
    </ligand>
</feature>
<dbReference type="EC" id="2.1.3.15" evidence="5"/>
<dbReference type="GO" id="GO:0006633">
    <property type="term" value="P:fatty acid biosynthetic process"/>
    <property type="evidence" value="ECO:0007669"/>
    <property type="project" value="UniProtKB-KW"/>
</dbReference>
<dbReference type="InterPro" id="IPR029045">
    <property type="entry name" value="ClpP/crotonase-like_dom_sf"/>
</dbReference>
<dbReference type="HAMAP" id="MF_01395">
    <property type="entry name" value="AcetylCoA_CT_beta"/>
    <property type="match status" value="1"/>
</dbReference>
<dbReference type="PROSITE" id="PS50980">
    <property type="entry name" value="COA_CT_NTER"/>
    <property type="match status" value="1"/>
</dbReference>
<dbReference type="SUPFAM" id="SSF52096">
    <property type="entry name" value="ClpP/crotonase"/>
    <property type="match status" value="1"/>
</dbReference>
<dbReference type="GO" id="GO:0009317">
    <property type="term" value="C:acetyl-CoA carboxylase complex"/>
    <property type="evidence" value="ECO:0007669"/>
    <property type="project" value="InterPro"/>
</dbReference>
<dbReference type="GO" id="GO:0005524">
    <property type="term" value="F:ATP binding"/>
    <property type="evidence" value="ECO:0007669"/>
    <property type="project" value="UniProtKB-KW"/>
</dbReference>
<comment type="function">
    <text evidence="5">Component of the acetyl coenzyme A carboxylase (ACC) complex. Biotin carboxylase (BC) catalyzes the carboxylation of biotin on its carrier protein (BCCP) and then the CO(2) group is transferred by the transcarboxylase to acetyl-CoA to form malonyl-CoA.</text>
</comment>
<evidence type="ECO:0000256" key="2">
    <source>
        <dbReference type="ARBA" id="ARBA00022679"/>
    </source>
</evidence>
<keyword evidence="5" id="KW-0275">Fatty acid biosynthesis</keyword>
<dbReference type="Pfam" id="PF01039">
    <property type="entry name" value="Carboxyl_trans"/>
    <property type="match status" value="1"/>
</dbReference>
<dbReference type="Proteomes" id="UP000640274">
    <property type="component" value="Unassembled WGS sequence"/>
</dbReference>
<feature type="domain" description="CoA carboxyltransferase N-terminal" evidence="6">
    <location>
        <begin position="14"/>
        <end position="284"/>
    </location>
</feature>
<comment type="caution">
    <text evidence="7">The sequence shown here is derived from an EMBL/GenBank/DDBJ whole genome shotgun (WGS) entry which is preliminary data.</text>
</comment>
<name>A0A934IYZ0_9BACL</name>